<dbReference type="EMBL" id="AEMG01000022">
    <property type="protein sequence ID" value="EFW90672.1"/>
    <property type="molecule type" value="Genomic_DNA"/>
</dbReference>
<feature type="active site" description="Proton donor/acceptor" evidence="3">
    <location>
        <position position="71"/>
    </location>
</feature>
<keyword evidence="2 3" id="KW-0520">NAD</keyword>
<dbReference type="InterPro" id="IPR023401">
    <property type="entry name" value="ODC_N"/>
</dbReference>
<comment type="caution">
    <text evidence="3">Lacks conserved residue(s) required for the propagation of feature annotation.</text>
</comment>
<dbReference type="FunFam" id="3.40.50.720:FF:000311">
    <property type="entry name" value="Ornithine cyclodeaminase"/>
    <property type="match status" value="1"/>
</dbReference>
<dbReference type="GO" id="GO:0005737">
    <property type="term" value="C:cytoplasm"/>
    <property type="evidence" value="ECO:0007669"/>
    <property type="project" value="TreeGrafter"/>
</dbReference>
<dbReference type="PIRSF" id="PIRSF001439">
    <property type="entry name" value="CryM"/>
    <property type="match status" value="1"/>
</dbReference>
<feature type="binding site" evidence="3">
    <location>
        <position position="296"/>
    </location>
    <ligand>
        <name>NAD(+)</name>
        <dbReference type="ChEBI" id="CHEBI:57540"/>
    </ligand>
</feature>
<dbReference type="FunFam" id="3.30.1780.10:FF:000002">
    <property type="entry name" value="Ornithine cyclodeaminase"/>
    <property type="match status" value="1"/>
</dbReference>
<dbReference type="Proteomes" id="UP000184203">
    <property type="component" value="Unassembled WGS sequence"/>
</dbReference>
<dbReference type="Proteomes" id="UP000003751">
    <property type="component" value="Unassembled WGS sequence"/>
</dbReference>
<keyword evidence="1 3" id="KW-0560">Oxidoreductase</keyword>
<dbReference type="Gene3D" id="3.40.50.720">
    <property type="entry name" value="NAD(P)-binding Rossmann-like Domain"/>
    <property type="match status" value="1"/>
</dbReference>
<comment type="catalytic activity">
    <reaction evidence="3">
        <text>L-alanine + NAD(+) + H2O = pyruvate + NH4(+) + NADH + H(+)</text>
        <dbReference type="Rhea" id="RHEA:18405"/>
        <dbReference type="ChEBI" id="CHEBI:15361"/>
        <dbReference type="ChEBI" id="CHEBI:15377"/>
        <dbReference type="ChEBI" id="CHEBI:15378"/>
        <dbReference type="ChEBI" id="CHEBI:28938"/>
        <dbReference type="ChEBI" id="CHEBI:57540"/>
        <dbReference type="ChEBI" id="CHEBI:57945"/>
        <dbReference type="ChEBI" id="CHEBI:57972"/>
        <dbReference type="EC" id="1.4.1.1"/>
    </reaction>
</comment>
<dbReference type="Pfam" id="PF02423">
    <property type="entry name" value="OCD_Mu_crystall"/>
    <property type="match status" value="1"/>
</dbReference>
<dbReference type="eggNOG" id="arCOG01035">
    <property type="taxonomic scope" value="Archaea"/>
</dbReference>
<evidence type="ECO:0000256" key="3">
    <source>
        <dbReference type="HAMAP-Rule" id="MF_00935"/>
    </source>
</evidence>
<dbReference type="PATRIC" id="fig|797209.4.peg.3585"/>
<reference evidence="5" key="3">
    <citation type="submission" date="2016-11" db="EMBL/GenBank/DDBJ databases">
        <authorList>
            <person name="Jaros S."/>
            <person name="Januszkiewicz K."/>
            <person name="Wedrychowicz H."/>
        </authorList>
    </citation>
    <scope>NUCLEOTIDE SEQUENCE [LARGE SCALE GENOMIC DNA]</scope>
    <source>
        <strain evidence="5">DX253</strain>
    </source>
</reference>
<dbReference type="PANTHER" id="PTHR13812">
    <property type="entry name" value="KETIMINE REDUCTASE MU-CRYSTALLIN"/>
    <property type="match status" value="1"/>
</dbReference>
<protein>
    <recommendedName>
        <fullName evidence="3">Alanine dehydrogenase</fullName>
        <shortName evidence="3">AlaDH</shortName>
        <ecNumber evidence="3">1.4.1.1</ecNumber>
    </recommendedName>
</protein>
<dbReference type="EC" id="1.4.1.1" evidence="3"/>
<sequence length="328" mass="35236">METLLLNQDAVDENTQMPELIRAIEDAFAAYALGDAQMPAKSYIDLPQYNGDFRSMPAYLDADGWDAAGIKWVNVHPDNPEEFDLPTVMGTMIYSDPETAFPLAIMDGTELTMKRTGAAAAVATDHLAVEDATSMGLVGAGVQSYTQLEAISKIRPIEEVVISDLDEEAVADFIDYFDDEFDVRAGSISEAASCDILSTVTPVETPIVSADAVGEHTHINAMGADAEGKHELADELLLDAKLVIDDHAQTTHSGEINVPYNEGTLTDDDIHGDIGDIVIGELEGRTEDDGVTVFDSTGLAIQDVAAAHVVYEHANENDNGYPFDLLGL</sequence>
<reference evidence="4 6" key="1">
    <citation type="journal article" date="2014" name="ISME J.">
        <title>Trehalose/2-sulfotrehalose biosynthesis and glycine-betaine uptake are widely spread mechanisms for osmoadaptation in the Halobacteriales.</title>
        <authorList>
            <person name="Youssef N.H."/>
            <person name="Savage-Ashlock K.N."/>
            <person name="McCully A.L."/>
            <person name="Luedtke B."/>
            <person name="Shaw E.I."/>
            <person name="Hoff W.D."/>
            <person name="Elshahed M.S."/>
        </authorList>
    </citation>
    <scope>NUCLEOTIDE SEQUENCE [LARGE SCALE GENOMIC DNA]</scope>
    <source>
        <strain evidence="4 6">DX253</strain>
    </source>
</reference>
<feature type="binding site" evidence="3">
    <location>
        <begin position="142"/>
        <end position="143"/>
    </location>
    <ligand>
        <name>NAD(+)</name>
        <dbReference type="ChEBI" id="CHEBI:57540"/>
    </ligand>
</feature>
<dbReference type="GO" id="GO:0000286">
    <property type="term" value="F:alanine dehydrogenase activity"/>
    <property type="evidence" value="ECO:0007669"/>
    <property type="project" value="UniProtKB-UniRule"/>
</dbReference>
<name>E7QXX1_HALPU</name>
<dbReference type="EMBL" id="FRAN01000008">
    <property type="protein sequence ID" value="SHL55841.1"/>
    <property type="molecule type" value="Genomic_DNA"/>
</dbReference>
<evidence type="ECO:0000256" key="2">
    <source>
        <dbReference type="ARBA" id="ARBA00023027"/>
    </source>
</evidence>
<evidence type="ECO:0000313" key="4">
    <source>
        <dbReference type="EMBL" id="EFW90672.1"/>
    </source>
</evidence>
<dbReference type="InterPro" id="IPR003462">
    <property type="entry name" value="ODC_Mu_crystall"/>
</dbReference>
<evidence type="ECO:0000313" key="5">
    <source>
        <dbReference type="EMBL" id="SHL55841.1"/>
    </source>
</evidence>
<keyword evidence="7" id="KW-1185">Reference proteome</keyword>
<feature type="binding site" evidence="3">
    <location>
        <begin position="223"/>
        <end position="225"/>
    </location>
    <ligand>
        <name>NAD(+)</name>
        <dbReference type="ChEBI" id="CHEBI:57540"/>
    </ligand>
</feature>
<gene>
    <name evidence="3" type="primary">ala</name>
    <name evidence="5" type="ORF">SAMN05444342_4099</name>
    <name evidence="4" type="ORF">ZOD2009_18300</name>
</gene>
<dbReference type="GO" id="GO:0051287">
    <property type="term" value="F:NAD binding"/>
    <property type="evidence" value="ECO:0007669"/>
    <property type="project" value="UniProtKB-UniRule"/>
</dbReference>
<proteinExistence type="inferred from homology"/>
<organism evidence="4 6">
    <name type="scientific">Haladaptatus paucihalophilus DX253</name>
    <dbReference type="NCBI Taxonomy" id="797209"/>
    <lineage>
        <taxon>Archaea</taxon>
        <taxon>Methanobacteriati</taxon>
        <taxon>Methanobacteriota</taxon>
        <taxon>Stenosarchaea group</taxon>
        <taxon>Halobacteria</taxon>
        <taxon>Halobacteriales</taxon>
        <taxon>Haladaptataceae</taxon>
        <taxon>Haladaptatus</taxon>
    </lineage>
</organism>
<comment type="similarity">
    <text evidence="3">Belongs to the ornithine cyclodeaminase/mu-crystallin family. Archaeal alanine dehydrogenase subfamily.</text>
</comment>
<evidence type="ECO:0000256" key="1">
    <source>
        <dbReference type="ARBA" id="ARBA00023002"/>
    </source>
</evidence>
<dbReference type="InterPro" id="IPR028609">
    <property type="entry name" value="AlaDH_arch-typ"/>
</dbReference>
<dbReference type="OrthoDB" id="21421at2157"/>
<accession>E7QXX1</accession>
<dbReference type="HAMAP" id="MF_00935">
    <property type="entry name" value="AlaDH_arch"/>
    <property type="match status" value="1"/>
</dbReference>
<feature type="binding site" evidence="3">
    <location>
        <position position="115"/>
    </location>
    <ligand>
        <name>NAD(+)</name>
        <dbReference type="ChEBI" id="CHEBI:57540"/>
    </ligand>
</feature>
<comment type="function">
    <text evidence="3">Catalyzes the NAD(+)-dependent oxidative deamination of L-alanine to pyruvate, and the reverse reaction, the reductive amination of pyruvate.</text>
</comment>
<dbReference type="Gene3D" id="3.30.1780.10">
    <property type="entry name" value="ornithine cyclodeaminase, domain 1"/>
    <property type="match status" value="1"/>
</dbReference>
<dbReference type="SUPFAM" id="SSF51735">
    <property type="entry name" value="NAD(P)-binding Rossmann-fold domains"/>
    <property type="match status" value="1"/>
</dbReference>
<evidence type="ECO:0000313" key="7">
    <source>
        <dbReference type="Proteomes" id="UP000184203"/>
    </source>
</evidence>
<reference evidence="7" key="2">
    <citation type="submission" date="2016-11" db="EMBL/GenBank/DDBJ databases">
        <authorList>
            <person name="Varghese N."/>
            <person name="Submissions S."/>
        </authorList>
    </citation>
    <scope>NUCLEOTIDE SEQUENCE [LARGE SCALE GENOMIC DNA]</scope>
    <source>
        <strain evidence="7">DX253</strain>
    </source>
</reference>
<dbReference type="InterPro" id="IPR036291">
    <property type="entry name" value="NAD(P)-bd_dom_sf"/>
</dbReference>
<dbReference type="AlphaFoldDB" id="E7QXX1"/>
<dbReference type="RefSeq" id="WP_007982268.1">
    <property type="nucleotide sequence ID" value="NZ_AEMG01000022.1"/>
</dbReference>
<dbReference type="PANTHER" id="PTHR13812:SF19">
    <property type="entry name" value="KETIMINE REDUCTASE MU-CRYSTALLIN"/>
    <property type="match status" value="1"/>
</dbReference>
<feature type="binding site" evidence="3">
    <location>
        <position position="229"/>
    </location>
    <ligand>
        <name>NAD(+)</name>
        <dbReference type="ChEBI" id="CHEBI:57540"/>
    </ligand>
</feature>
<dbReference type="GO" id="GO:0006522">
    <property type="term" value="P:alanine metabolic process"/>
    <property type="evidence" value="ECO:0007669"/>
    <property type="project" value="UniProtKB-UniRule"/>
</dbReference>
<dbReference type="STRING" id="797209.GCA_000376445_02297"/>
<evidence type="ECO:0000313" key="6">
    <source>
        <dbReference type="Proteomes" id="UP000003751"/>
    </source>
</evidence>
<keyword evidence="3" id="KW-0547">Nucleotide-binding</keyword>